<dbReference type="Proteomes" id="UP001177003">
    <property type="component" value="Chromosome 9"/>
</dbReference>
<dbReference type="Gene3D" id="3.40.50.2000">
    <property type="entry name" value="Glycogen Phosphorylase B"/>
    <property type="match status" value="2"/>
</dbReference>
<keyword evidence="4" id="KW-1185">Reference proteome</keyword>
<evidence type="ECO:0000256" key="2">
    <source>
        <dbReference type="ARBA" id="ARBA00022679"/>
    </source>
</evidence>
<protein>
    <recommendedName>
        <fullName evidence="5">Glycosyltransferase</fullName>
    </recommendedName>
</protein>
<accession>A0AA35ZZG7</accession>
<dbReference type="FunFam" id="3.40.50.2000:FF:000040">
    <property type="entry name" value="UDP-glycosyltransferase 76C1"/>
    <property type="match status" value="1"/>
</dbReference>
<dbReference type="CDD" id="cd03784">
    <property type="entry name" value="GT1_Gtf-like"/>
    <property type="match status" value="1"/>
</dbReference>
<dbReference type="PANTHER" id="PTHR11926">
    <property type="entry name" value="GLUCOSYL/GLUCURONOSYL TRANSFERASES"/>
    <property type="match status" value="1"/>
</dbReference>
<reference evidence="3" key="1">
    <citation type="submission" date="2023-04" db="EMBL/GenBank/DDBJ databases">
        <authorList>
            <person name="Vijverberg K."/>
            <person name="Xiong W."/>
            <person name="Schranz E."/>
        </authorList>
    </citation>
    <scope>NUCLEOTIDE SEQUENCE</scope>
</reference>
<keyword evidence="2" id="KW-0808">Transferase</keyword>
<comment type="similarity">
    <text evidence="1">Belongs to the UDP-glycosyltransferase family.</text>
</comment>
<dbReference type="EMBL" id="OX465085">
    <property type="protein sequence ID" value="CAI9301716.1"/>
    <property type="molecule type" value="Genomic_DNA"/>
</dbReference>
<evidence type="ECO:0000313" key="4">
    <source>
        <dbReference type="Proteomes" id="UP001177003"/>
    </source>
</evidence>
<name>A0AA35ZZG7_LACSI</name>
<dbReference type="PANTHER" id="PTHR11926:SF1464">
    <property type="entry name" value="UDP-GLYCOSYLTRANSFERASE 76B1-LIKE"/>
    <property type="match status" value="1"/>
</dbReference>
<gene>
    <name evidence="3" type="ORF">LSALG_LOCUS40247</name>
</gene>
<evidence type="ECO:0000256" key="1">
    <source>
        <dbReference type="ARBA" id="ARBA00009995"/>
    </source>
</evidence>
<organism evidence="3 4">
    <name type="scientific">Lactuca saligna</name>
    <name type="common">Willowleaf lettuce</name>
    <dbReference type="NCBI Taxonomy" id="75948"/>
    <lineage>
        <taxon>Eukaryota</taxon>
        <taxon>Viridiplantae</taxon>
        <taxon>Streptophyta</taxon>
        <taxon>Embryophyta</taxon>
        <taxon>Tracheophyta</taxon>
        <taxon>Spermatophyta</taxon>
        <taxon>Magnoliopsida</taxon>
        <taxon>eudicotyledons</taxon>
        <taxon>Gunneridae</taxon>
        <taxon>Pentapetalae</taxon>
        <taxon>asterids</taxon>
        <taxon>campanulids</taxon>
        <taxon>Asterales</taxon>
        <taxon>Asteraceae</taxon>
        <taxon>Cichorioideae</taxon>
        <taxon>Cichorieae</taxon>
        <taxon>Lactucinae</taxon>
        <taxon>Lactuca</taxon>
    </lineage>
</organism>
<dbReference type="AlphaFoldDB" id="A0AA35ZZG7"/>
<dbReference type="InterPro" id="IPR002213">
    <property type="entry name" value="UDP_glucos_trans"/>
</dbReference>
<proteinExistence type="inferred from homology"/>
<dbReference type="Pfam" id="PF00201">
    <property type="entry name" value="UDPGT"/>
    <property type="match status" value="1"/>
</dbReference>
<evidence type="ECO:0008006" key="5">
    <source>
        <dbReference type="Google" id="ProtNLM"/>
    </source>
</evidence>
<dbReference type="GO" id="GO:0080043">
    <property type="term" value="F:quercetin 3-O-glucosyltransferase activity"/>
    <property type="evidence" value="ECO:0007669"/>
    <property type="project" value="TreeGrafter"/>
</dbReference>
<evidence type="ECO:0000313" key="3">
    <source>
        <dbReference type="EMBL" id="CAI9301716.1"/>
    </source>
</evidence>
<dbReference type="GO" id="GO:0080044">
    <property type="term" value="F:quercetin 7-O-glucosyltransferase activity"/>
    <property type="evidence" value="ECO:0007669"/>
    <property type="project" value="TreeGrafter"/>
</dbReference>
<dbReference type="SUPFAM" id="SSF53756">
    <property type="entry name" value="UDP-Glycosyltransferase/glycogen phosphorylase"/>
    <property type="match status" value="1"/>
</dbReference>
<sequence length="496" mass="56074">MDNSGCRRRRQRVVLFPIPFQGHINPMLQLANILHSNGFSITILHTNFNSSYTSNYPHFTFRPILDNDPKVNNLSKLGSRGAGDILSGVVLLNQYGEESLRQELDQMLMASKQEQEPIVCLITDALWYFTQSVADTLKLPRIVLRTSSLLCFLVFASVPFLDDQGYFKQVNSLFDEEIIDSDLKNIILASDENNFKKAGSSKSVKDLEERVLEIPVLKVKDISKMKIKGQTDPSAKILANMVTQTKASSGIIWNSFKELEEPELEKIHKEFPIPSFLIGPFHKYFPASFSSLLKPDRSFMTWLDEQAPNSVLYISFGSASQMEKQDFMEVAHGLANSKQKFLWVMREGFVKGSEWIEELPDGFLDLVGERGRIVKWAPQQEVLAHRATGAFWTHSGWNSTLESICEGVPMICSPFWGDQPLNARFVSDVLKVGVYLENGWERGEIADTVRSVMVEEEREDIRERAMCLKEKVNVSLMKGGSSYESLGSLVGYISSL</sequence>